<evidence type="ECO:0000313" key="13">
    <source>
        <dbReference type="EMBL" id="KAF1800663.1"/>
    </source>
</evidence>
<comment type="caution">
    <text evidence="13">The sequence shown here is derived from an EMBL/GenBank/DDBJ whole genome shotgun (WGS) entry which is preliminary data.</text>
</comment>
<evidence type="ECO:0000256" key="4">
    <source>
        <dbReference type="ARBA" id="ARBA00022806"/>
    </source>
</evidence>
<dbReference type="Pfam" id="PF00271">
    <property type="entry name" value="Helicase_C"/>
    <property type="match status" value="2"/>
</dbReference>
<dbReference type="GO" id="GO:0003723">
    <property type="term" value="F:RNA binding"/>
    <property type="evidence" value="ECO:0007669"/>
    <property type="project" value="UniProtKB-KW"/>
</dbReference>
<protein>
    <recommendedName>
        <fullName evidence="1">RNA helicase</fullName>
        <ecNumber evidence="1">3.6.4.13</ecNumber>
    </recommendedName>
</protein>
<dbReference type="GO" id="GO:0005524">
    <property type="term" value="F:ATP binding"/>
    <property type="evidence" value="ECO:0007669"/>
    <property type="project" value="UniProtKB-KW"/>
</dbReference>
<evidence type="ECO:0000256" key="9">
    <source>
        <dbReference type="SAM" id="Coils"/>
    </source>
</evidence>
<dbReference type="Gene3D" id="3.40.50.300">
    <property type="entry name" value="P-loop containing nucleotide triphosphate hydrolases"/>
    <property type="match status" value="2"/>
</dbReference>
<dbReference type="InterPro" id="IPR011545">
    <property type="entry name" value="DEAD/DEAH_box_helicase_dom"/>
</dbReference>
<dbReference type="GO" id="GO:0016787">
    <property type="term" value="F:hydrolase activity"/>
    <property type="evidence" value="ECO:0007669"/>
    <property type="project" value="UniProtKB-KW"/>
</dbReference>
<dbReference type="Pfam" id="PF00270">
    <property type="entry name" value="DEAD"/>
    <property type="match status" value="1"/>
</dbReference>
<organism evidence="13 14">
    <name type="scientific">Mucor circinelloides f. lusitanicus</name>
    <name type="common">Mucor racemosus var. lusitanicus</name>
    <dbReference type="NCBI Taxonomy" id="29924"/>
    <lineage>
        <taxon>Eukaryota</taxon>
        <taxon>Fungi</taxon>
        <taxon>Fungi incertae sedis</taxon>
        <taxon>Mucoromycota</taxon>
        <taxon>Mucoromycotina</taxon>
        <taxon>Mucoromycetes</taxon>
        <taxon>Mucorales</taxon>
        <taxon>Mucorineae</taxon>
        <taxon>Mucoraceae</taxon>
        <taxon>Mucor</taxon>
    </lineage>
</organism>
<reference evidence="13 14" key="1">
    <citation type="submission" date="2019-09" db="EMBL/GenBank/DDBJ databases">
        <authorList>
            <consortium name="DOE Joint Genome Institute"/>
            <person name="Mondo S.J."/>
            <person name="Navarro-Mendoza M.I."/>
            <person name="Perez-Arques C."/>
            <person name="Panchal S."/>
            <person name="Nicolas F.E."/>
            <person name="Ganguly P."/>
            <person name="Pangilinan J."/>
            <person name="Grigoriev I."/>
            <person name="Heitman J."/>
            <person name="Sanya K."/>
            <person name="Garre V."/>
        </authorList>
    </citation>
    <scope>NUCLEOTIDE SEQUENCE [LARGE SCALE GENOMIC DNA]</scope>
    <source>
        <strain evidence="13 14">MU402</strain>
    </source>
</reference>
<feature type="domain" description="Helicase C-terminal" evidence="12">
    <location>
        <begin position="110"/>
        <end position="336"/>
    </location>
</feature>
<evidence type="ECO:0000256" key="7">
    <source>
        <dbReference type="ARBA" id="ARBA00038041"/>
    </source>
</evidence>
<evidence type="ECO:0000259" key="11">
    <source>
        <dbReference type="PROSITE" id="PS51192"/>
    </source>
</evidence>
<name>A0A8H4BEH1_MUCCL</name>
<sequence length="456" mass="52388">MDTKRSNVRPLLAEKPDIVVATPSKALTHLEANNMDLKESLENLVIDEADLVLSFGYEDDVRKILSYLPKIYQSFLMSATFTKEIEQLTALVLRKPAILALEDTQEETDALTQYVVKCTEFEKFLFAFVIIKLRLIKGKILLFVNDIDRCYKLKLFLEQFSIKSCVLNSELPLNSRYHIVEEFNRGIYDYLIATDESELKGEQDTDDEDEDADKQQDQEEEEVKSEKKAHKGKKVQRDKEYGVSRGVDFQGVAAVINFDFPSSAKAYTHRIGRTARGGQRGMSLSFVVTKDLVEDKKEVARGKGIYDDPVYLRVKKQQEAKGAELKPYSFEKKNVSGFKYRVEDALKAVNKVAVKEARIKEIKREILNSEKLKAHFEDKPKDLEFLRHDHALQPAKVQDHLKHIPSYLMPRIAVPTAMANSEPIDVPFKSQKRKRGNFKKGANKKRKDPLKVIKRR</sequence>
<dbReference type="GO" id="GO:0005829">
    <property type="term" value="C:cytosol"/>
    <property type="evidence" value="ECO:0007669"/>
    <property type="project" value="TreeGrafter"/>
</dbReference>
<dbReference type="InterPro" id="IPR014001">
    <property type="entry name" value="Helicase_ATP-bd"/>
</dbReference>
<accession>A0A8H4BEH1</accession>
<gene>
    <name evidence="13" type="ORF">FB192DRAFT_1283923</name>
</gene>
<dbReference type="AlphaFoldDB" id="A0A8H4BEH1"/>
<dbReference type="EMBL" id="JAAECE010000005">
    <property type="protein sequence ID" value="KAF1800663.1"/>
    <property type="molecule type" value="Genomic_DNA"/>
</dbReference>
<keyword evidence="2" id="KW-0547">Nucleotide-binding</keyword>
<evidence type="ECO:0000256" key="2">
    <source>
        <dbReference type="ARBA" id="ARBA00022741"/>
    </source>
</evidence>
<evidence type="ECO:0000256" key="5">
    <source>
        <dbReference type="ARBA" id="ARBA00022840"/>
    </source>
</evidence>
<evidence type="ECO:0000256" key="8">
    <source>
        <dbReference type="ARBA" id="ARBA00047984"/>
    </source>
</evidence>
<dbReference type="EC" id="3.6.4.13" evidence="1"/>
<dbReference type="Proteomes" id="UP000469890">
    <property type="component" value="Unassembled WGS sequence"/>
</dbReference>
<dbReference type="PANTHER" id="PTHR47959">
    <property type="entry name" value="ATP-DEPENDENT RNA HELICASE RHLE-RELATED"/>
    <property type="match status" value="1"/>
</dbReference>
<dbReference type="SMART" id="SM00490">
    <property type="entry name" value="HELICc"/>
    <property type="match status" value="1"/>
</dbReference>
<dbReference type="InterPro" id="IPR027417">
    <property type="entry name" value="P-loop_NTPase"/>
</dbReference>
<evidence type="ECO:0000256" key="1">
    <source>
        <dbReference type="ARBA" id="ARBA00012552"/>
    </source>
</evidence>
<feature type="region of interest" description="Disordered" evidence="10">
    <location>
        <begin position="423"/>
        <end position="456"/>
    </location>
</feature>
<feature type="coiled-coil region" evidence="9">
    <location>
        <begin position="352"/>
        <end position="379"/>
    </location>
</feature>
<evidence type="ECO:0000256" key="3">
    <source>
        <dbReference type="ARBA" id="ARBA00022801"/>
    </source>
</evidence>
<dbReference type="CDD" id="cd18787">
    <property type="entry name" value="SF2_C_DEAD"/>
    <property type="match status" value="1"/>
</dbReference>
<keyword evidence="5" id="KW-0067">ATP-binding</keyword>
<evidence type="ECO:0000313" key="14">
    <source>
        <dbReference type="Proteomes" id="UP000469890"/>
    </source>
</evidence>
<proteinExistence type="inferred from homology"/>
<dbReference type="GO" id="GO:0003724">
    <property type="term" value="F:RNA helicase activity"/>
    <property type="evidence" value="ECO:0007669"/>
    <property type="project" value="UniProtKB-EC"/>
</dbReference>
<keyword evidence="6" id="KW-0694">RNA-binding</keyword>
<dbReference type="PANTHER" id="PTHR47959:SF21">
    <property type="entry name" value="DEAD-BOX HELICASE 56"/>
    <property type="match status" value="1"/>
</dbReference>
<dbReference type="InterPro" id="IPR050079">
    <property type="entry name" value="DEAD_box_RNA_helicase"/>
</dbReference>
<dbReference type="InterPro" id="IPR001650">
    <property type="entry name" value="Helicase_C-like"/>
</dbReference>
<keyword evidence="4" id="KW-0347">Helicase</keyword>
<evidence type="ECO:0000259" key="12">
    <source>
        <dbReference type="PROSITE" id="PS51194"/>
    </source>
</evidence>
<feature type="domain" description="Helicase ATP-binding" evidence="11">
    <location>
        <begin position="1"/>
        <end position="99"/>
    </location>
</feature>
<dbReference type="PROSITE" id="PS51194">
    <property type="entry name" value="HELICASE_CTER"/>
    <property type="match status" value="1"/>
</dbReference>
<comment type="catalytic activity">
    <reaction evidence="8">
        <text>ATP + H2O = ADP + phosphate + H(+)</text>
        <dbReference type="Rhea" id="RHEA:13065"/>
        <dbReference type="ChEBI" id="CHEBI:15377"/>
        <dbReference type="ChEBI" id="CHEBI:15378"/>
        <dbReference type="ChEBI" id="CHEBI:30616"/>
        <dbReference type="ChEBI" id="CHEBI:43474"/>
        <dbReference type="ChEBI" id="CHEBI:456216"/>
        <dbReference type="EC" id="3.6.4.13"/>
    </reaction>
</comment>
<dbReference type="PROSITE" id="PS51192">
    <property type="entry name" value="HELICASE_ATP_BIND_1"/>
    <property type="match status" value="1"/>
</dbReference>
<feature type="compositionally biased region" description="Basic residues" evidence="10">
    <location>
        <begin position="430"/>
        <end position="456"/>
    </location>
</feature>
<comment type="similarity">
    <text evidence="7">Belongs to the DEAD box helicase family. DDX56/DBP9 subfamily.</text>
</comment>
<evidence type="ECO:0000256" key="6">
    <source>
        <dbReference type="ARBA" id="ARBA00022884"/>
    </source>
</evidence>
<feature type="compositionally biased region" description="Acidic residues" evidence="10">
    <location>
        <begin position="204"/>
        <end position="223"/>
    </location>
</feature>
<keyword evidence="3 13" id="KW-0378">Hydrolase</keyword>
<feature type="region of interest" description="Disordered" evidence="10">
    <location>
        <begin position="199"/>
        <end position="236"/>
    </location>
</feature>
<dbReference type="SUPFAM" id="SSF52540">
    <property type="entry name" value="P-loop containing nucleoside triphosphate hydrolases"/>
    <property type="match status" value="1"/>
</dbReference>
<evidence type="ECO:0000256" key="10">
    <source>
        <dbReference type="SAM" id="MobiDB-lite"/>
    </source>
</evidence>
<keyword evidence="9" id="KW-0175">Coiled coil</keyword>